<name>A0ABV9I3T9_9FLAO</name>
<dbReference type="Gene3D" id="2.40.128.410">
    <property type="match status" value="1"/>
</dbReference>
<sequence length="178" mass="20189">MKTRILICLLLFSFSQISFSQSRSERKALKKEMDTKAYEQTKALLDNGTFFFNAEWMLPRDGTQVLLINNPGFIKFYDAAKIDMYLPYFGIIRIGGGLNQPAAIQHKGEISSFKITHNDTKRVSIISFTASGTIEQYDVTIKVYSNNTATMFVNSTKRDGIRYRGVVTTLEEALSTEK</sequence>
<gene>
    <name evidence="2" type="ORF">ACFO3O_19540</name>
</gene>
<reference evidence="3" key="1">
    <citation type="journal article" date="2019" name="Int. J. Syst. Evol. Microbiol.">
        <title>The Global Catalogue of Microorganisms (GCM) 10K type strain sequencing project: providing services to taxonomists for standard genome sequencing and annotation.</title>
        <authorList>
            <consortium name="The Broad Institute Genomics Platform"/>
            <consortium name="The Broad Institute Genome Sequencing Center for Infectious Disease"/>
            <person name="Wu L."/>
            <person name="Ma J."/>
        </authorList>
    </citation>
    <scope>NUCLEOTIDE SEQUENCE [LARGE SCALE GENOMIC DNA]</scope>
    <source>
        <strain evidence="3">YJ-61-S</strain>
    </source>
</reference>
<dbReference type="EMBL" id="JBHSFV010000015">
    <property type="protein sequence ID" value="MFC4636109.1"/>
    <property type="molecule type" value="Genomic_DNA"/>
</dbReference>
<keyword evidence="1" id="KW-0732">Signal</keyword>
<keyword evidence="3" id="KW-1185">Reference proteome</keyword>
<dbReference type="InterPro" id="IPR025347">
    <property type="entry name" value="DUF4251"/>
</dbReference>
<feature type="chain" id="PRO_5045220253" evidence="1">
    <location>
        <begin position="21"/>
        <end position="178"/>
    </location>
</feature>
<evidence type="ECO:0000313" key="3">
    <source>
        <dbReference type="Proteomes" id="UP001596043"/>
    </source>
</evidence>
<evidence type="ECO:0000256" key="1">
    <source>
        <dbReference type="SAM" id="SignalP"/>
    </source>
</evidence>
<proteinExistence type="predicted"/>
<evidence type="ECO:0000313" key="2">
    <source>
        <dbReference type="EMBL" id="MFC4636109.1"/>
    </source>
</evidence>
<comment type="caution">
    <text evidence="2">The sequence shown here is derived from an EMBL/GenBank/DDBJ whole genome shotgun (WGS) entry which is preliminary data.</text>
</comment>
<dbReference type="Proteomes" id="UP001596043">
    <property type="component" value="Unassembled WGS sequence"/>
</dbReference>
<feature type="signal peptide" evidence="1">
    <location>
        <begin position="1"/>
        <end position="20"/>
    </location>
</feature>
<accession>A0ABV9I3T9</accession>
<protein>
    <submittedName>
        <fullName evidence="2">DUF4251 domain-containing protein</fullName>
    </submittedName>
</protein>
<dbReference type="RefSeq" id="WP_379981984.1">
    <property type="nucleotide sequence ID" value="NZ_JBHSFV010000015.1"/>
</dbReference>
<organism evidence="2 3">
    <name type="scientific">Dokdonia ponticola</name>
    <dbReference type="NCBI Taxonomy" id="2041041"/>
    <lineage>
        <taxon>Bacteria</taxon>
        <taxon>Pseudomonadati</taxon>
        <taxon>Bacteroidota</taxon>
        <taxon>Flavobacteriia</taxon>
        <taxon>Flavobacteriales</taxon>
        <taxon>Flavobacteriaceae</taxon>
        <taxon>Dokdonia</taxon>
    </lineage>
</organism>
<dbReference type="Pfam" id="PF14059">
    <property type="entry name" value="DUF4251"/>
    <property type="match status" value="1"/>
</dbReference>